<name>A0A8S5PG42_9CAUD</name>
<reference evidence="1" key="1">
    <citation type="journal article" date="2021" name="Proc. Natl. Acad. Sci. U.S.A.">
        <title>A Catalog of Tens of Thousands of Viruses from Human Metagenomes Reveals Hidden Associations with Chronic Diseases.</title>
        <authorList>
            <person name="Tisza M.J."/>
            <person name="Buck C.B."/>
        </authorList>
    </citation>
    <scope>NUCLEOTIDE SEQUENCE</scope>
    <source>
        <strain evidence="1">Ct5bO8</strain>
    </source>
</reference>
<proteinExistence type="predicted"/>
<organism evidence="1">
    <name type="scientific">Podoviridae sp. ct5bO8</name>
    <dbReference type="NCBI Taxonomy" id="2825219"/>
    <lineage>
        <taxon>Viruses</taxon>
        <taxon>Duplodnaviria</taxon>
        <taxon>Heunggongvirae</taxon>
        <taxon>Uroviricota</taxon>
        <taxon>Caudoviricetes</taxon>
    </lineage>
</organism>
<sequence length="885" mass="100449">MERNLDRKTLSFSKGMTNVPSDLLSEDSELAYSQNIIYRNGEMVPIQKMEPFGTVSGTILFVHKMADFENIITYDRDPGTNKYTIRCYKMSDLKTAIGTFEGNGEVKDAQAVGNTLVLATDNGLRYIRHIGKKYKDLGTDIPEPKFRPMFSVSNKALPKTVKNNIISFVDKADRVNFSINGDGTINYDGSDWFYDKLKTPTDTDKYDNLQTSIKGTAAQAINIVKQNNYFIYPFFIRFAWKLYDGTYAKISNPIICYPTARRSGNFLVWDNYTGKPNYVYIQYAPYYGKLHFEANNQNIGEWDDIIKELVVFATTGVPQFNIDDDWIFREPDSVDSIRYDGITFSVYKKIGYYFKSITDSDFDDFYHVFPRNFIEPKSYKTDEEIIDELMKKSQFYKLFSMKIGSEYMDGKNYDAKYVIRDHIVENLTTQEQLPKDDYYGWTKTVTDNLYVYNNRINMLGIKRYPFRGFNLFTAVDKSSGEGFTFYTHIVSDTMDAWVKSDNNTIPEGTIPGWLYYPDPHATEMIIRRTTSDLAGIRVKLSQHPMLNGAYAFVSLPSNDEMSGNVAAPTVDANAYETLDSQIFTSVVNNPFVFEASGDNTVGTGKILGIVANTEAVSQGQFGQYPLLVFTDEGIYAMSVNAEGLYSSIHPISREVCNNADSITPTDKVVYFTSEKGLMATSGGEAICVSGQLSGGKNRGLPSDFLPFKTFLENCLIAYDYKASLLRIFNKKTSYHYVYNMVDKIFSISHNYTSSKIFCRTVANNYPDNLVQFDDSTVYSLTNIPLAEDDANDYDCVMTTRPLKLGGSTILKSLRGLKHLFDSDAGTVSVTVYGSNNGKDWVKLKSLFGKPWKYFKLEYSFKNFKASDSFAGSIIETQSRREDKIR</sequence>
<accession>A0A8S5PG42</accession>
<evidence type="ECO:0000313" key="1">
    <source>
        <dbReference type="EMBL" id="DAE06143.1"/>
    </source>
</evidence>
<dbReference type="EMBL" id="BK015428">
    <property type="protein sequence ID" value="DAE06143.1"/>
    <property type="molecule type" value="Genomic_DNA"/>
</dbReference>
<evidence type="ECO:0008006" key="2">
    <source>
        <dbReference type="Google" id="ProtNLM"/>
    </source>
</evidence>
<protein>
    <recommendedName>
        <fullName evidence="2">Stabilization protein</fullName>
    </recommendedName>
</protein>